<name>A0AAP2Z121_9EURY</name>
<organism evidence="2 5">
    <name type="scientific">Natronoglomus mannanivorans</name>
    <dbReference type="NCBI Taxonomy" id="2979990"/>
    <lineage>
        <taxon>Archaea</taxon>
        <taxon>Methanobacteriati</taxon>
        <taxon>Methanobacteriota</taxon>
        <taxon>Stenosarchaea group</taxon>
        <taxon>Halobacteria</taxon>
        <taxon>Halobacteriales</taxon>
        <taxon>Natrialbaceae</taxon>
        <taxon>Natronoglomus</taxon>
    </lineage>
</organism>
<feature type="domain" description="Rhodanese" evidence="1">
    <location>
        <begin position="39"/>
        <end position="131"/>
    </location>
</feature>
<dbReference type="SUPFAM" id="SSF52821">
    <property type="entry name" value="Rhodanese/Cell cycle control phosphatase"/>
    <property type="match status" value="1"/>
</dbReference>
<gene>
    <name evidence="3" type="ORF">OB955_05705</name>
    <name evidence="2" type="ORF">OB960_17450</name>
</gene>
<comment type="caution">
    <text evidence="2">The sequence shown here is derived from an EMBL/GenBank/DDBJ whole genome shotgun (WGS) entry which is preliminary data.</text>
</comment>
<evidence type="ECO:0000313" key="5">
    <source>
        <dbReference type="Proteomes" id="UP001321018"/>
    </source>
</evidence>
<evidence type="ECO:0000313" key="3">
    <source>
        <dbReference type="EMBL" id="MCU4972229.1"/>
    </source>
</evidence>
<dbReference type="RefSeq" id="WP_338004990.1">
    <property type="nucleotide sequence ID" value="NZ_JAOPKA010000013.1"/>
</dbReference>
<accession>A0AAP2Z121</accession>
<dbReference type="AlphaFoldDB" id="A0AAP2Z121"/>
<dbReference type="PROSITE" id="PS51257">
    <property type="entry name" value="PROKAR_LIPOPROTEIN"/>
    <property type="match status" value="1"/>
</dbReference>
<dbReference type="Gene3D" id="3.40.250.10">
    <property type="entry name" value="Rhodanese-like domain"/>
    <property type="match status" value="1"/>
</dbReference>
<sequence>MRRRTFLAAGGAVTLGAIAGCLADEAEFVSVDEAVEWHENDEANFVDARSQRQFDDLHITGAVFSPAADGLETNDPVEEWSTDTRIVTYCDCPHALAEQRAESLAGRGYGDVYILDEGFIEWGNRGYPVEGASDTQSLPSYEVRGVSDPAYAGEDVWIRDLEYGQRELGPVGDDGSYELTLHFSDLTDDTVLEVEAPDYTLEATLAELTSSVVGEELVA</sequence>
<proteinExistence type="predicted"/>
<evidence type="ECO:0000313" key="4">
    <source>
        <dbReference type="Proteomes" id="UP001320972"/>
    </source>
</evidence>
<dbReference type="InterPro" id="IPR036873">
    <property type="entry name" value="Rhodanese-like_dom_sf"/>
</dbReference>
<dbReference type="CDD" id="cd00158">
    <property type="entry name" value="RHOD"/>
    <property type="match status" value="1"/>
</dbReference>
<dbReference type="SMART" id="SM00450">
    <property type="entry name" value="RHOD"/>
    <property type="match status" value="1"/>
</dbReference>
<dbReference type="EMBL" id="JAOPKB010000002">
    <property type="protein sequence ID" value="MCU4972229.1"/>
    <property type="molecule type" value="Genomic_DNA"/>
</dbReference>
<evidence type="ECO:0000259" key="1">
    <source>
        <dbReference type="PROSITE" id="PS50206"/>
    </source>
</evidence>
<dbReference type="Proteomes" id="UP001321018">
    <property type="component" value="Unassembled WGS sequence"/>
</dbReference>
<dbReference type="EMBL" id="JAOPKA010000013">
    <property type="protein sequence ID" value="MCU4743176.1"/>
    <property type="molecule type" value="Genomic_DNA"/>
</dbReference>
<dbReference type="PROSITE" id="PS50206">
    <property type="entry name" value="RHODANESE_3"/>
    <property type="match status" value="1"/>
</dbReference>
<evidence type="ECO:0000313" key="2">
    <source>
        <dbReference type="EMBL" id="MCU4743176.1"/>
    </source>
</evidence>
<dbReference type="InterPro" id="IPR001763">
    <property type="entry name" value="Rhodanese-like_dom"/>
</dbReference>
<dbReference type="Proteomes" id="UP001320972">
    <property type="component" value="Unassembled WGS sequence"/>
</dbReference>
<keyword evidence="4" id="KW-1185">Reference proteome</keyword>
<protein>
    <submittedName>
        <fullName evidence="2">Rhodanese-like domain-containing protein</fullName>
    </submittedName>
</protein>
<dbReference type="Pfam" id="PF00581">
    <property type="entry name" value="Rhodanese"/>
    <property type="match status" value="1"/>
</dbReference>
<reference evidence="2 4" key="1">
    <citation type="submission" date="2022-09" db="EMBL/GenBank/DDBJ databases">
        <title>Enrichment on poylsaccharides allowed isolation of novel metabolic and taxonomic groups of Haloarchaea.</title>
        <authorList>
            <person name="Sorokin D.Y."/>
            <person name="Elcheninov A.G."/>
            <person name="Khizhniak T.V."/>
            <person name="Kolganova T.V."/>
            <person name="Kublanov I.V."/>
        </authorList>
    </citation>
    <scope>NUCLEOTIDE SEQUENCE</scope>
    <source>
        <strain evidence="3 4">AArc-m2/3/4</strain>
        <strain evidence="2">AArc-xg1-1</strain>
    </source>
</reference>